<evidence type="ECO:0000256" key="2">
    <source>
        <dbReference type="ARBA" id="ARBA00022714"/>
    </source>
</evidence>
<keyword evidence="10" id="KW-1185">Reference proteome</keyword>
<dbReference type="EMBL" id="FZMO01000566">
    <property type="protein sequence ID" value="SNQ52226.1"/>
    <property type="molecule type" value="Genomic_DNA"/>
</dbReference>
<name>A0A2I2L2R8_9ACTN</name>
<accession>A0A2I2L2R8</accession>
<dbReference type="InterPro" id="IPR036922">
    <property type="entry name" value="Rieske_2Fe-2S_sf"/>
</dbReference>
<reference evidence="9 10" key="1">
    <citation type="submission" date="2017-06" db="EMBL/GenBank/DDBJ databases">
        <authorList>
            <person name="Kim H.J."/>
            <person name="Triplett B.A."/>
        </authorList>
    </citation>
    <scope>NUCLEOTIDE SEQUENCE [LARGE SCALE GENOMIC DNA]</scope>
    <source>
        <strain evidence="9">FRACA_ARgP5</strain>
    </source>
</reference>
<keyword evidence="3" id="KW-0479">Metal-binding</keyword>
<dbReference type="GO" id="GO:0004497">
    <property type="term" value="F:monooxygenase activity"/>
    <property type="evidence" value="ECO:0007669"/>
    <property type="project" value="UniProtKB-ARBA"/>
</dbReference>
<dbReference type="CDD" id="cd08882">
    <property type="entry name" value="RHO_alpha_C_MupW-like"/>
    <property type="match status" value="1"/>
</dbReference>
<dbReference type="Gene3D" id="2.102.10.10">
    <property type="entry name" value="Rieske [2Fe-2S] iron-sulphur domain"/>
    <property type="match status" value="1"/>
</dbReference>
<dbReference type="InterPro" id="IPR015879">
    <property type="entry name" value="Ring_hydroxy_dOase_asu_C_dom"/>
</dbReference>
<keyword evidence="5" id="KW-0408">Iron</keyword>
<evidence type="ECO:0000259" key="8">
    <source>
        <dbReference type="PROSITE" id="PS51296"/>
    </source>
</evidence>
<protein>
    <submittedName>
        <fullName evidence="9">(2Fe-2S)-binding protein</fullName>
    </submittedName>
</protein>
<dbReference type="InterPro" id="IPR015881">
    <property type="entry name" value="ARHD_Rieske_2Fe_2S"/>
</dbReference>
<keyword evidence="6" id="KW-0411">Iron-sulfur</keyword>
<gene>
    <name evidence="9" type="ORF">FRACA_970007</name>
</gene>
<dbReference type="PROSITE" id="PS00570">
    <property type="entry name" value="RING_HYDROXYL_ALPHA"/>
    <property type="match status" value="1"/>
</dbReference>
<evidence type="ECO:0000256" key="6">
    <source>
        <dbReference type="ARBA" id="ARBA00023014"/>
    </source>
</evidence>
<evidence type="ECO:0000256" key="5">
    <source>
        <dbReference type="ARBA" id="ARBA00023004"/>
    </source>
</evidence>
<evidence type="ECO:0000256" key="7">
    <source>
        <dbReference type="ARBA" id="ARBA00023027"/>
    </source>
</evidence>
<dbReference type="PROSITE" id="PS51296">
    <property type="entry name" value="RIESKE"/>
    <property type="match status" value="1"/>
</dbReference>
<dbReference type="PANTHER" id="PTHR43756">
    <property type="entry name" value="CHOLINE MONOOXYGENASE, CHLOROPLASTIC"/>
    <property type="match status" value="1"/>
</dbReference>
<dbReference type="Pfam" id="PF00355">
    <property type="entry name" value="Rieske"/>
    <property type="match status" value="1"/>
</dbReference>
<dbReference type="GO" id="GO:0051537">
    <property type="term" value="F:2 iron, 2 sulfur cluster binding"/>
    <property type="evidence" value="ECO:0007669"/>
    <property type="project" value="UniProtKB-KW"/>
</dbReference>
<dbReference type="AlphaFoldDB" id="A0A2I2L2R8"/>
<comment type="cofactor">
    <cofactor evidence="1">
        <name>Fe cation</name>
        <dbReference type="ChEBI" id="CHEBI:24875"/>
    </cofactor>
</comment>
<dbReference type="SUPFAM" id="SSF55961">
    <property type="entry name" value="Bet v1-like"/>
    <property type="match status" value="1"/>
</dbReference>
<evidence type="ECO:0000313" key="9">
    <source>
        <dbReference type="EMBL" id="SNQ52226.1"/>
    </source>
</evidence>
<keyword evidence="4" id="KW-0560">Oxidoreductase</keyword>
<dbReference type="GO" id="GO:0016705">
    <property type="term" value="F:oxidoreductase activity, acting on paired donors, with incorporation or reduction of molecular oxygen"/>
    <property type="evidence" value="ECO:0007669"/>
    <property type="project" value="UniProtKB-ARBA"/>
</dbReference>
<dbReference type="PRINTS" id="PR00090">
    <property type="entry name" value="RNGDIOXGNASE"/>
</dbReference>
<evidence type="ECO:0000256" key="1">
    <source>
        <dbReference type="ARBA" id="ARBA00001962"/>
    </source>
</evidence>
<dbReference type="Pfam" id="PF00848">
    <property type="entry name" value="Ring_hydroxyl_A"/>
    <property type="match status" value="1"/>
</dbReference>
<evidence type="ECO:0000256" key="4">
    <source>
        <dbReference type="ARBA" id="ARBA00023002"/>
    </source>
</evidence>
<dbReference type="InterPro" id="IPR017941">
    <property type="entry name" value="Rieske_2Fe-2S"/>
</dbReference>
<dbReference type="PANTHER" id="PTHR43756:SF5">
    <property type="entry name" value="CHOLINE MONOOXYGENASE, CHLOROPLASTIC"/>
    <property type="match status" value="1"/>
</dbReference>
<sequence length="459" mass="52357">MTISSPEDVALGTAADSARTPSAPPTVVAKDVYIDPAYVALEKERLWPRVWQVACREEEIEAPGSYVTFEVADESIIVTRQRDGSIRAFYNACQHRGRRLTEGCGVAGHFYCQYHGWRWNLDGSLREAVDRGDWGDSVTDQELRLKEPLVDTWAGFVFINMDPNAEPLLDYLHPLPEIFDPFEFHTFRYRWYKSVVLPANWKTCLEAFNEGYHVQTTHPQLLRYNDDQTYSVAHGRHGMFGGADDNRPLGAPSRRLDLPVPEGFDYRDGVVRFVEMMEETLGAIWTPRDLAAAKRMAAELPDGTDPYRVLGTMMLFAAESAMADGAGWPNLTPENFVRAGQDWHIFPNLIVLPYPDGALWYRSRPNGDDPDSCIYDIWSLARYPKGEEPPLRREFYQDWHDSDEWGLILTQDFRNMAAVQQGMKSRGFAGPRPSPRQEQAIANFHRVLQEYLAMRPVTA</sequence>
<keyword evidence="7" id="KW-0520">NAD</keyword>
<dbReference type="RefSeq" id="WP_101836454.1">
    <property type="nucleotide sequence ID" value="NZ_FZMO01000566.1"/>
</dbReference>
<evidence type="ECO:0000256" key="3">
    <source>
        <dbReference type="ARBA" id="ARBA00022723"/>
    </source>
</evidence>
<dbReference type="OrthoDB" id="5243643at2"/>
<evidence type="ECO:0000313" key="10">
    <source>
        <dbReference type="Proteomes" id="UP000234331"/>
    </source>
</evidence>
<feature type="domain" description="Rieske" evidence="8">
    <location>
        <begin position="51"/>
        <end position="159"/>
    </location>
</feature>
<dbReference type="CDD" id="cd03469">
    <property type="entry name" value="Rieske_RO_Alpha_N"/>
    <property type="match status" value="1"/>
</dbReference>
<dbReference type="GO" id="GO:0005506">
    <property type="term" value="F:iron ion binding"/>
    <property type="evidence" value="ECO:0007669"/>
    <property type="project" value="InterPro"/>
</dbReference>
<dbReference type="Proteomes" id="UP000234331">
    <property type="component" value="Unassembled WGS sequence"/>
</dbReference>
<keyword evidence="2" id="KW-0001">2Fe-2S</keyword>
<dbReference type="Gene3D" id="3.90.380.10">
    <property type="entry name" value="Naphthalene 1,2-dioxygenase Alpha Subunit, Chain A, domain 1"/>
    <property type="match status" value="1"/>
</dbReference>
<proteinExistence type="predicted"/>
<organism evidence="9 10">
    <name type="scientific">Frankia canadensis</name>
    <dbReference type="NCBI Taxonomy" id="1836972"/>
    <lineage>
        <taxon>Bacteria</taxon>
        <taxon>Bacillati</taxon>
        <taxon>Actinomycetota</taxon>
        <taxon>Actinomycetes</taxon>
        <taxon>Frankiales</taxon>
        <taxon>Frankiaceae</taxon>
        <taxon>Frankia</taxon>
    </lineage>
</organism>
<dbReference type="InterPro" id="IPR001663">
    <property type="entry name" value="Rng_hydr_dOase-A"/>
</dbReference>
<dbReference type="SUPFAM" id="SSF50022">
    <property type="entry name" value="ISP domain"/>
    <property type="match status" value="1"/>
</dbReference>